<keyword evidence="6" id="KW-0804">Transcription</keyword>
<feature type="region of interest" description="Disordered" evidence="10">
    <location>
        <begin position="1475"/>
        <end position="1496"/>
    </location>
</feature>
<feature type="compositionally biased region" description="Low complexity" evidence="10">
    <location>
        <begin position="272"/>
        <end position="295"/>
    </location>
</feature>
<dbReference type="Gene3D" id="1.20.920.10">
    <property type="entry name" value="Bromodomain-like"/>
    <property type="match status" value="1"/>
</dbReference>
<feature type="compositionally biased region" description="Gly residues" evidence="10">
    <location>
        <begin position="50"/>
        <end position="60"/>
    </location>
</feature>
<evidence type="ECO:0000259" key="14">
    <source>
        <dbReference type="PROSITE" id="PS51204"/>
    </source>
</evidence>
<feature type="compositionally biased region" description="Acidic residues" evidence="10">
    <location>
        <begin position="1681"/>
        <end position="1705"/>
    </location>
</feature>
<gene>
    <name evidence="16" type="ORF">MAR_036589</name>
</gene>
<dbReference type="Gene3D" id="3.40.5.120">
    <property type="match status" value="1"/>
</dbReference>
<dbReference type="Gene3D" id="3.40.50.300">
    <property type="entry name" value="P-loop containing nucleotide triphosphate hydrolases"/>
    <property type="match status" value="1"/>
</dbReference>
<feature type="domain" description="Helicase ATP-binding" evidence="12">
    <location>
        <begin position="831"/>
        <end position="996"/>
    </location>
</feature>
<dbReference type="Pfam" id="PF00271">
    <property type="entry name" value="Helicase_C"/>
    <property type="match status" value="1"/>
</dbReference>
<feature type="compositionally biased region" description="Gly residues" evidence="10">
    <location>
        <begin position="69"/>
        <end position="108"/>
    </location>
</feature>
<dbReference type="InterPro" id="IPR037259">
    <property type="entry name" value="BRK_sf"/>
</dbReference>
<evidence type="ECO:0000259" key="15">
    <source>
        <dbReference type="PROSITE" id="PS51666"/>
    </source>
</evidence>
<dbReference type="InterPro" id="IPR049730">
    <property type="entry name" value="SNF2/RAD54-like_C"/>
</dbReference>
<dbReference type="Gene3D" id="3.40.50.10810">
    <property type="entry name" value="Tandem AAA-ATPase domain"/>
    <property type="match status" value="1"/>
</dbReference>
<dbReference type="SMART" id="SM00297">
    <property type="entry name" value="BROMO"/>
    <property type="match status" value="1"/>
</dbReference>
<dbReference type="InterPro" id="IPR027417">
    <property type="entry name" value="P-loop_NTPase"/>
</dbReference>
<dbReference type="InterPro" id="IPR014001">
    <property type="entry name" value="Helicase_ATP-bd"/>
</dbReference>
<dbReference type="PROSITE" id="PS51666">
    <property type="entry name" value="QLQ"/>
    <property type="match status" value="1"/>
</dbReference>
<dbReference type="Pfam" id="PF00439">
    <property type="entry name" value="Bromodomain"/>
    <property type="match status" value="1"/>
</dbReference>
<evidence type="ECO:0000256" key="8">
    <source>
        <dbReference type="PROSITE-ProRule" id="PRU00035"/>
    </source>
</evidence>
<feature type="compositionally biased region" description="Acidic residues" evidence="10">
    <location>
        <begin position="745"/>
        <end position="762"/>
    </location>
</feature>
<feature type="domain" description="HSA" evidence="14">
    <location>
        <begin position="570"/>
        <end position="642"/>
    </location>
</feature>
<keyword evidence="3" id="KW-0805">Transcription regulation</keyword>
<dbReference type="PROSITE" id="PS51204">
    <property type="entry name" value="HSA"/>
    <property type="match status" value="1"/>
</dbReference>
<keyword evidence="7" id="KW-0539">Nucleus</keyword>
<feature type="domain" description="QLQ" evidence="15">
    <location>
        <begin position="351"/>
        <end position="386"/>
    </location>
</feature>
<protein>
    <submittedName>
        <fullName evidence="16">BRM-like protein</fullName>
    </submittedName>
</protein>
<dbReference type="SMART" id="SM01314">
    <property type="entry name" value="SnAC"/>
    <property type="match status" value="1"/>
</dbReference>
<dbReference type="Gene3D" id="1.20.5.170">
    <property type="match status" value="1"/>
</dbReference>
<dbReference type="InterPro" id="IPR014012">
    <property type="entry name" value="HSA_dom"/>
</dbReference>
<feature type="domain" description="Bromo" evidence="11">
    <location>
        <begin position="1588"/>
        <end position="1658"/>
    </location>
</feature>
<feature type="non-terminal residue" evidence="16">
    <location>
        <position position="1765"/>
    </location>
</feature>
<evidence type="ECO:0000256" key="3">
    <source>
        <dbReference type="ARBA" id="ARBA00023015"/>
    </source>
</evidence>
<dbReference type="InterPro" id="IPR001487">
    <property type="entry name" value="Bromodomain"/>
</dbReference>
<dbReference type="CDD" id="cd18793">
    <property type="entry name" value="SF2_C_SNF"/>
    <property type="match status" value="1"/>
</dbReference>
<evidence type="ECO:0000256" key="10">
    <source>
        <dbReference type="SAM" id="MobiDB-lite"/>
    </source>
</evidence>
<feature type="compositionally biased region" description="Acidic residues" evidence="10">
    <location>
        <begin position="1756"/>
        <end position="1765"/>
    </location>
</feature>
<dbReference type="Pfam" id="PF00176">
    <property type="entry name" value="SNF2-rel_dom"/>
    <property type="match status" value="1"/>
</dbReference>
<dbReference type="PROSITE" id="PS50014">
    <property type="entry name" value="BROMODOMAIN_2"/>
    <property type="match status" value="1"/>
</dbReference>
<dbReference type="PANTHER" id="PTHR10799">
    <property type="entry name" value="SNF2/RAD54 HELICASE FAMILY"/>
    <property type="match status" value="1"/>
</dbReference>
<dbReference type="SUPFAM" id="SSF52540">
    <property type="entry name" value="P-loop containing nucleoside triphosphate hydrolases"/>
    <property type="match status" value="2"/>
</dbReference>
<proteinExistence type="predicted"/>
<dbReference type="SMART" id="SM00951">
    <property type="entry name" value="QLQ"/>
    <property type="match status" value="1"/>
</dbReference>
<comment type="subcellular location">
    <subcellularLocation>
        <location evidence="1">Nucleus</location>
    </subcellularLocation>
</comment>
<keyword evidence="5" id="KW-0010">Activator</keyword>
<dbReference type="InterPro" id="IPR000330">
    <property type="entry name" value="SNF2_N"/>
</dbReference>
<dbReference type="CDD" id="cd17996">
    <property type="entry name" value="DEXHc_SMARCA2_SMARCA4"/>
    <property type="match status" value="1"/>
</dbReference>
<feature type="domain" description="Helicase C-terminal" evidence="13">
    <location>
        <begin position="1148"/>
        <end position="1321"/>
    </location>
</feature>
<name>A0ABY7FLJ0_MYAAR</name>
<keyword evidence="17" id="KW-1185">Reference proteome</keyword>
<evidence type="ECO:0000256" key="1">
    <source>
        <dbReference type="ARBA" id="ARBA00004123"/>
    </source>
</evidence>
<keyword evidence="2" id="KW-0378">Hydrolase</keyword>
<dbReference type="SMART" id="SM00490">
    <property type="entry name" value="HELICc"/>
    <property type="match status" value="1"/>
</dbReference>
<dbReference type="Pfam" id="PF07533">
    <property type="entry name" value="BRK"/>
    <property type="match status" value="1"/>
</dbReference>
<feature type="region of interest" description="Disordered" evidence="10">
    <location>
        <begin position="1515"/>
        <end position="1569"/>
    </location>
</feature>
<sequence length="1765" mass="197844">NIKMDDKGMPNTQQQQQQYGHMQRPGGMHPQAMQGGPQQGMHGPPQVMQGMGGGMQGSQGGPQNMQGGSVMGPGMQGQGMQGPQGMQGGPQGMQGGPGMSGGMQGSQGGPQSMQGGPQGMQGGMQGPQGGPQNMQGGSQGMQGGQQGMQGPQNMPSGSQNVPGQQSVQGGPQQGMGNMHPQQIQGGNMGPVPNMSNPAMGGPNMTAPGGPAMGRPGMQGQGQGMQGQNMGPSGYNPAMMGGNQGGPNQNMQQAQGMNQPTGQNMGQGPSPHMSSNMGSPGSAGSMSRPSSSGPDGQHMGMQGQNQPGMSRSMGPTPMNQMHQGGNQMVGQGMMPGNMPQNQMPNQPMRNQNFNPSQLHQLRAQIMAYKLLARSQPIPDPLRQTLEGKRQFQPPMPRPQDGQSAGPTQGMRMGPPPQQLPPQSQASGAGPSTTPPQQKLGPGGGPPNTSMQAMMTMQSRQNRIAPVAKPVGLDPIELLNERENRIAARISSRIKELQGIPATLSDDMKTKATVELRALRLLNFQRQLRQEVVACMRRDTTLETALNFKAYKRGKRQTLREARSTEILEKKQKMEQERKRRQKHQEYLTAVLQHAKEFKEFHRSVVSKVSKLNKAILMHHMNTEREQKKEQERLEKERLRRLMAEDEEGYRKLIDQKKDKRLMYLLQQTDEYIESLTNLVEQHKIEQKKKFRKKKKKKSEAEDVVGVRVPVIEKATGKILTGEEAPLSSELVEWLAANPGYEVAPKEDEESGESGEEEEDEEEPATLFYDENKEQAEKKEGPETAGVHDDEYMSKQNYYGQAHEIREIVTEQASILVNGKLKEYQIKGLEWMVSLYNNNLNGILADEMGLGKTIQTIGLITYLMEKKKVNGPFLIIVPLSTLSNWMLEFEKWGPSVLKVPYKGSPQARKVLGQQLKGGKFNVLLTTYEYVIKDKAILSKIRWKYMIIDEGHRMKNHHCKLTQILNTYYIAPFRLLLTGTPLQNKLPELWALLNFLLPSIFKSVSTFEQWFNAPFAMTGEKVELNAEESLLIIRRLHKVLRPFLLRRLKKEVESQLPDKVEYVIKCDMSSLQRVIYRHMQNKGVLLTDGSEKDKKGRGGAKILMNTIMQLRKICNHPFMFHHIEEAFSEANGIAGVVTGPDLYRVSGKFELLDRILPKLRALKHKVLLFSQMTSLLSILEDYFLFRGYRYLRLDGTTKADDRGELLSLFNKEDSPYHIFILSTRAGGLGLNLQTADTDLQAQDRAHRIGQQNEVRVLRFCTVKSVEERILAAARFKLNVDEKVIQAGMFDQKSTGYERQTFLKNLLTQDLESDETVNVLYKTYFKTTGHLRSGIETQAYCVTVTYIEWHLLDATIIASQDIWLPDGVTILPRNTQVFEKQDSKNKCAVKSIPKIRCSEPIDSDGSKTLIQEEDEVPDDETINQMLARSEEEFEIYQRMDVERRREEAKAVPRKPRLMEESELPAWIVKDEAEVERMTMEEEEEKLFGRGSRQRKEVDYSDALTEKQWLRAIEDGNIDELEEEDEKPERKKAARKRKKPSETPPPKASGSGDPPIKKRRGRPPAEKLKPNSPKVEAQLKKLLDIVLRYKDSDGRLLSGAFEKLPSKKELPEYYEIITNPLDFKKIRKRIKDHKYRCLEDLEDDIFTLCQNAQLYNVEGSQIYEDSIVLQSVLTNAKERMTKDSSDSSDDSSDDDSDDSTDDSSAGDETDTQSTSTTRSKNKDRDKSRDKSKSSKSGSKTPTPTSKRSTPSRASTKRPVISDEDEDEDED</sequence>
<dbReference type="InterPro" id="IPR018359">
    <property type="entry name" value="Bromodomain_CS"/>
</dbReference>
<feature type="region of interest" description="Disordered" evidence="10">
    <location>
        <begin position="737"/>
        <end position="785"/>
    </location>
</feature>
<evidence type="ECO:0000256" key="7">
    <source>
        <dbReference type="ARBA" id="ARBA00023242"/>
    </source>
</evidence>
<dbReference type="InterPro" id="IPR006576">
    <property type="entry name" value="BRK_domain"/>
</dbReference>
<evidence type="ECO:0000256" key="6">
    <source>
        <dbReference type="ARBA" id="ARBA00023163"/>
    </source>
</evidence>
<dbReference type="SMART" id="SM00487">
    <property type="entry name" value="DEXDc"/>
    <property type="match status" value="1"/>
</dbReference>
<evidence type="ECO:0000313" key="17">
    <source>
        <dbReference type="Proteomes" id="UP001164746"/>
    </source>
</evidence>
<evidence type="ECO:0000313" key="16">
    <source>
        <dbReference type="EMBL" id="WAR22920.1"/>
    </source>
</evidence>
<reference evidence="16" key="1">
    <citation type="submission" date="2022-11" db="EMBL/GenBank/DDBJ databases">
        <title>Centuries of genome instability and evolution in soft-shell clam transmissible cancer (bioRxiv).</title>
        <authorList>
            <person name="Hart S.F.M."/>
            <person name="Yonemitsu M.A."/>
            <person name="Giersch R.M."/>
            <person name="Beal B.F."/>
            <person name="Arriagada G."/>
            <person name="Davis B.W."/>
            <person name="Ostrander E.A."/>
            <person name="Goff S.P."/>
            <person name="Metzger M.J."/>
        </authorList>
    </citation>
    <scope>NUCLEOTIDE SEQUENCE</scope>
    <source>
        <strain evidence="16">MELC-2E11</strain>
        <tissue evidence="16">Siphon/mantle</tissue>
    </source>
</reference>
<dbReference type="Proteomes" id="UP001164746">
    <property type="component" value="Chromosome 13"/>
</dbReference>
<feature type="compositionally biased region" description="Low complexity" evidence="10">
    <location>
        <begin position="1729"/>
        <end position="1752"/>
    </location>
</feature>
<dbReference type="InterPro" id="IPR036427">
    <property type="entry name" value="Bromodomain-like_sf"/>
</dbReference>
<dbReference type="InterPro" id="IPR014978">
    <property type="entry name" value="Gln-Leu-Gln_QLQ"/>
</dbReference>
<feature type="compositionally biased region" description="Low complexity" evidence="10">
    <location>
        <begin position="225"/>
        <end position="259"/>
    </location>
</feature>
<feature type="compositionally biased region" description="Gly residues" evidence="10">
    <location>
        <begin position="116"/>
        <end position="129"/>
    </location>
</feature>
<feature type="compositionally biased region" description="Gly residues" evidence="10">
    <location>
        <begin position="137"/>
        <end position="147"/>
    </location>
</feature>
<organism evidence="16 17">
    <name type="scientific">Mya arenaria</name>
    <name type="common">Soft-shell clam</name>
    <dbReference type="NCBI Taxonomy" id="6604"/>
    <lineage>
        <taxon>Eukaryota</taxon>
        <taxon>Metazoa</taxon>
        <taxon>Spiralia</taxon>
        <taxon>Lophotrochozoa</taxon>
        <taxon>Mollusca</taxon>
        <taxon>Bivalvia</taxon>
        <taxon>Autobranchia</taxon>
        <taxon>Heteroconchia</taxon>
        <taxon>Euheterodonta</taxon>
        <taxon>Imparidentia</taxon>
        <taxon>Neoheterodontei</taxon>
        <taxon>Myida</taxon>
        <taxon>Myoidea</taxon>
        <taxon>Myidae</taxon>
        <taxon>Mya</taxon>
    </lineage>
</organism>
<keyword evidence="9" id="KW-0175">Coiled coil</keyword>
<dbReference type="Pfam" id="PF07529">
    <property type="entry name" value="HSA"/>
    <property type="match status" value="1"/>
</dbReference>
<dbReference type="SUPFAM" id="SSF47370">
    <property type="entry name" value="Bromodomain"/>
    <property type="match status" value="1"/>
</dbReference>
<evidence type="ECO:0000256" key="5">
    <source>
        <dbReference type="ARBA" id="ARBA00023159"/>
    </source>
</evidence>
<dbReference type="Pfam" id="PF08880">
    <property type="entry name" value="QLQ"/>
    <property type="match status" value="1"/>
</dbReference>
<dbReference type="PROSITE" id="PS00633">
    <property type="entry name" value="BROMODOMAIN_1"/>
    <property type="match status" value="1"/>
</dbReference>
<evidence type="ECO:0000259" key="11">
    <source>
        <dbReference type="PROSITE" id="PS50014"/>
    </source>
</evidence>
<dbReference type="InterPro" id="IPR001650">
    <property type="entry name" value="Helicase_C-like"/>
</dbReference>
<dbReference type="InterPro" id="IPR038718">
    <property type="entry name" value="SNF2-like_sf"/>
</dbReference>
<dbReference type="PROSITE" id="PS51194">
    <property type="entry name" value="HELICASE_CTER"/>
    <property type="match status" value="1"/>
</dbReference>
<feature type="coiled-coil region" evidence="9">
    <location>
        <begin position="615"/>
        <end position="654"/>
    </location>
</feature>
<dbReference type="SUPFAM" id="SSF160481">
    <property type="entry name" value="BRK domain-like"/>
    <property type="match status" value="1"/>
</dbReference>
<feature type="compositionally biased region" description="Low complexity" evidence="10">
    <location>
        <begin position="25"/>
        <end position="49"/>
    </location>
</feature>
<feature type="region of interest" description="Disordered" evidence="10">
    <location>
        <begin position="1"/>
        <end position="348"/>
    </location>
</feature>
<evidence type="ECO:0000259" key="12">
    <source>
        <dbReference type="PROSITE" id="PS51192"/>
    </source>
</evidence>
<accession>A0ABY7FLJ0</accession>
<dbReference type="SMART" id="SM00573">
    <property type="entry name" value="HSA"/>
    <property type="match status" value="1"/>
</dbReference>
<evidence type="ECO:0000259" key="13">
    <source>
        <dbReference type="PROSITE" id="PS51194"/>
    </source>
</evidence>
<feature type="compositionally biased region" description="Basic and acidic residues" evidence="10">
    <location>
        <begin position="768"/>
        <end position="785"/>
    </location>
</feature>
<dbReference type="PROSITE" id="PS51192">
    <property type="entry name" value="HELICASE_ATP_BIND_1"/>
    <property type="match status" value="1"/>
</dbReference>
<dbReference type="SMART" id="SM00592">
    <property type="entry name" value="BRK"/>
    <property type="match status" value="1"/>
</dbReference>
<dbReference type="InterPro" id="IPR029295">
    <property type="entry name" value="SnAC"/>
</dbReference>
<dbReference type="EMBL" id="CP111024">
    <property type="protein sequence ID" value="WAR22920.1"/>
    <property type="molecule type" value="Genomic_DNA"/>
</dbReference>
<feature type="compositionally biased region" description="Low complexity" evidence="10">
    <location>
        <begin position="148"/>
        <end position="176"/>
    </location>
</feature>
<feature type="compositionally biased region" description="Low complexity" evidence="10">
    <location>
        <begin position="316"/>
        <end position="348"/>
    </location>
</feature>
<evidence type="ECO:0000256" key="9">
    <source>
        <dbReference type="SAM" id="Coils"/>
    </source>
</evidence>
<feature type="compositionally biased region" description="Basic residues" evidence="10">
    <location>
        <begin position="1525"/>
        <end position="1534"/>
    </location>
</feature>
<evidence type="ECO:0000256" key="2">
    <source>
        <dbReference type="ARBA" id="ARBA00022801"/>
    </source>
</evidence>
<feature type="compositionally biased region" description="Basic and acidic residues" evidence="10">
    <location>
        <begin position="1715"/>
        <end position="1727"/>
    </location>
</feature>
<keyword evidence="4 8" id="KW-0103">Bromodomain</keyword>
<evidence type="ECO:0000256" key="4">
    <source>
        <dbReference type="ARBA" id="ARBA00023117"/>
    </source>
</evidence>
<dbReference type="PRINTS" id="PR00503">
    <property type="entry name" value="BROMODOMAIN"/>
</dbReference>
<feature type="region of interest" description="Disordered" evidence="10">
    <location>
        <begin position="387"/>
        <end position="450"/>
    </location>
</feature>
<dbReference type="Pfam" id="PF14619">
    <property type="entry name" value="SnAC"/>
    <property type="match status" value="1"/>
</dbReference>
<feature type="region of interest" description="Disordered" evidence="10">
    <location>
        <begin position="1673"/>
        <end position="1765"/>
    </location>
</feature>